<evidence type="ECO:0000313" key="5">
    <source>
        <dbReference type="Proteomes" id="UP000597444"/>
    </source>
</evidence>
<keyword evidence="2" id="KW-0012">Acyltransferase</keyword>
<proteinExistence type="predicted"/>
<protein>
    <recommendedName>
        <fullName evidence="3">N-acetyltransferase domain-containing protein</fullName>
    </recommendedName>
</protein>
<dbReference type="PANTHER" id="PTHR43877:SF1">
    <property type="entry name" value="ACETYLTRANSFERASE"/>
    <property type="match status" value="1"/>
</dbReference>
<keyword evidence="5" id="KW-1185">Reference proteome</keyword>
<dbReference type="InterPro" id="IPR050832">
    <property type="entry name" value="Bact_Acetyltransf"/>
</dbReference>
<name>A0A8J3ICV4_9CHLR</name>
<dbReference type="SUPFAM" id="SSF55729">
    <property type="entry name" value="Acyl-CoA N-acyltransferases (Nat)"/>
    <property type="match status" value="1"/>
</dbReference>
<dbReference type="RefSeq" id="WP_373324380.1">
    <property type="nucleotide sequence ID" value="NZ_BNJK01000001.1"/>
</dbReference>
<reference evidence="4" key="1">
    <citation type="submission" date="2020-10" db="EMBL/GenBank/DDBJ databases">
        <title>Taxonomic study of unclassified bacteria belonging to the class Ktedonobacteria.</title>
        <authorList>
            <person name="Yabe S."/>
            <person name="Wang C.M."/>
            <person name="Zheng Y."/>
            <person name="Sakai Y."/>
            <person name="Cavaletti L."/>
            <person name="Monciardini P."/>
            <person name="Donadio S."/>
        </authorList>
    </citation>
    <scope>NUCLEOTIDE SEQUENCE</scope>
    <source>
        <strain evidence="4">ID150040</strain>
    </source>
</reference>
<dbReference type="AlphaFoldDB" id="A0A8J3ICV4"/>
<sequence>MTENETTHCWVQQEIISREASIHDVEAIAALHAESWRRHYRGAFLDSFLDGDVFADRLAVWGARLTAPSADHFTIVAHQSDAVVGFAHMILDEDPDFGTPLDNLHVTHQLKRQGIGRRLLVEAARELIRRCPTDRRFYLWVLTQNTAAQAFYATCGDTRVETTLSGPFPGGGERAQPPNSLAQCCGAPVHANVAVGREWAVRRPDQRGCPRTLFLARSLVVQFVGLRRGN</sequence>
<dbReference type="Pfam" id="PF00583">
    <property type="entry name" value="Acetyltransf_1"/>
    <property type="match status" value="1"/>
</dbReference>
<dbReference type="EMBL" id="BNJK01000001">
    <property type="protein sequence ID" value="GHO90095.1"/>
    <property type="molecule type" value="Genomic_DNA"/>
</dbReference>
<dbReference type="PROSITE" id="PS51186">
    <property type="entry name" value="GNAT"/>
    <property type="match status" value="1"/>
</dbReference>
<dbReference type="GO" id="GO:0016747">
    <property type="term" value="F:acyltransferase activity, transferring groups other than amino-acyl groups"/>
    <property type="evidence" value="ECO:0007669"/>
    <property type="project" value="InterPro"/>
</dbReference>
<comment type="caution">
    <text evidence="4">The sequence shown here is derived from an EMBL/GenBank/DDBJ whole genome shotgun (WGS) entry which is preliminary data.</text>
</comment>
<evidence type="ECO:0000259" key="3">
    <source>
        <dbReference type="PROSITE" id="PS51186"/>
    </source>
</evidence>
<evidence type="ECO:0000256" key="1">
    <source>
        <dbReference type="ARBA" id="ARBA00022679"/>
    </source>
</evidence>
<accession>A0A8J3ICV4</accession>
<dbReference type="InterPro" id="IPR016181">
    <property type="entry name" value="Acyl_CoA_acyltransferase"/>
</dbReference>
<evidence type="ECO:0000256" key="2">
    <source>
        <dbReference type="ARBA" id="ARBA00023315"/>
    </source>
</evidence>
<dbReference type="InterPro" id="IPR000182">
    <property type="entry name" value="GNAT_dom"/>
</dbReference>
<feature type="domain" description="N-acetyltransferase" evidence="3">
    <location>
        <begin position="15"/>
        <end position="179"/>
    </location>
</feature>
<keyword evidence="1" id="KW-0808">Transferase</keyword>
<organism evidence="4 5">
    <name type="scientific">Reticulibacter mediterranei</name>
    <dbReference type="NCBI Taxonomy" id="2778369"/>
    <lineage>
        <taxon>Bacteria</taxon>
        <taxon>Bacillati</taxon>
        <taxon>Chloroflexota</taxon>
        <taxon>Ktedonobacteria</taxon>
        <taxon>Ktedonobacterales</taxon>
        <taxon>Reticulibacteraceae</taxon>
        <taxon>Reticulibacter</taxon>
    </lineage>
</organism>
<dbReference type="Gene3D" id="3.40.630.30">
    <property type="match status" value="1"/>
</dbReference>
<evidence type="ECO:0000313" key="4">
    <source>
        <dbReference type="EMBL" id="GHO90095.1"/>
    </source>
</evidence>
<dbReference type="PANTHER" id="PTHR43877">
    <property type="entry name" value="AMINOALKYLPHOSPHONATE N-ACETYLTRANSFERASE-RELATED-RELATED"/>
    <property type="match status" value="1"/>
</dbReference>
<dbReference type="CDD" id="cd04301">
    <property type="entry name" value="NAT_SF"/>
    <property type="match status" value="1"/>
</dbReference>
<dbReference type="Proteomes" id="UP000597444">
    <property type="component" value="Unassembled WGS sequence"/>
</dbReference>
<gene>
    <name evidence="4" type="ORF">KSF_001430</name>
</gene>